<dbReference type="InterPro" id="IPR010905">
    <property type="entry name" value="Glyco_hydro_88"/>
</dbReference>
<evidence type="ECO:0000256" key="2">
    <source>
        <dbReference type="SAM" id="SignalP"/>
    </source>
</evidence>
<dbReference type="SUPFAM" id="SSF52317">
    <property type="entry name" value="Class I glutamine amidotransferase-like"/>
    <property type="match status" value="1"/>
</dbReference>
<dbReference type="EMBL" id="SZQL01000018">
    <property type="protein sequence ID" value="TKK65832.1"/>
    <property type="molecule type" value="Genomic_DNA"/>
</dbReference>
<name>A0A4U3KU18_9BACT</name>
<dbReference type="PANTHER" id="PTHR33886">
    <property type="entry name" value="UNSATURATED RHAMNOGALACTURONAN HYDROLASE (EUROFUNG)"/>
    <property type="match status" value="1"/>
</dbReference>
<dbReference type="InterPro" id="IPR029062">
    <property type="entry name" value="Class_I_gatase-like"/>
</dbReference>
<sequence>MKYRFNIVLFVCFFVQFAVAQKNTLSYGEQMAATIMTLWKDSVVYGHSRPAAWSYDQGVVYNGLADLWKYTGNADYFRFIKKHIDYYVGEDGSIRTYDKERYNLDNIRNGDALLLLYKITGEEKYRKAASLLYNQLQTQPRTNEGGFWHKKVYPYQMWLDGLYMAEPFYTMYAEITHNDSAFNDVADQFVYAEKHTRDSTTGLMYHGWDESKQQQWANKTTGTSPNFWARAMGWYGMALVDVLEHFPDTNSRKKELRSILNRYAAAIVKVQDKGTGLWWNVLNFPAREGNYPEASASCMFVYTLAKGVRLGYLPNTYLTPAQKGFKGICNTFIAKDDNGLLSLNGTVNVSGLGGDPYRDGSYEYYLREKVVTNDLKGIGAFIQMCSEMELLPTRQLGKGKTILLDGYFNHETKTDPITGDTIQCHYIWKEEDNNGFSMLKNVFTKYGIGTKLLTTSVTPSALNGADMYMIVDPDWTKENPHSHYIEPRNITTIYNWVKNGGVLLLFGNDSGNVEFKHFNQLAAKFGIRFNEDSRNRVQGRNFAVGTFKIQPDDSIFKNAKKIYIKELSTFYVQPPAYAVFTEGGDVIMAVSKTGKGTVFAVGDPWLYNEYLDGRKLPADLENYIAAEDLAQWLIKQTVYKK</sequence>
<dbReference type="RefSeq" id="WP_137263383.1">
    <property type="nucleotide sequence ID" value="NZ_SZQL01000018.1"/>
</dbReference>
<dbReference type="AlphaFoldDB" id="A0A4U3KU18"/>
<keyword evidence="4" id="KW-1185">Reference proteome</keyword>
<dbReference type="Gene3D" id="1.50.10.10">
    <property type="match status" value="1"/>
</dbReference>
<gene>
    <name evidence="3" type="ORF">FC093_18945</name>
</gene>
<evidence type="ECO:0000256" key="1">
    <source>
        <dbReference type="ARBA" id="ARBA00022801"/>
    </source>
</evidence>
<dbReference type="Proteomes" id="UP000305848">
    <property type="component" value="Unassembled WGS sequence"/>
</dbReference>
<comment type="caution">
    <text evidence="3">The sequence shown here is derived from an EMBL/GenBank/DDBJ whole genome shotgun (WGS) entry which is preliminary data.</text>
</comment>
<dbReference type="InterPro" id="IPR008928">
    <property type="entry name" value="6-hairpin_glycosidase_sf"/>
</dbReference>
<proteinExistence type="predicted"/>
<reference evidence="3 4" key="1">
    <citation type="submission" date="2019-05" db="EMBL/GenBank/DDBJ databases">
        <title>Panacibacter sp. strain 17mud1-8 Genome sequencing and assembly.</title>
        <authorList>
            <person name="Chhetri G."/>
        </authorList>
    </citation>
    <scope>NUCLEOTIDE SEQUENCE [LARGE SCALE GENOMIC DNA]</scope>
    <source>
        <strain evidence="3 4">17mud1-8</strain>
    </source>
</reference>
<feature type="signal peptide" evidence="2">
    <location>
        <begin position="1"/>
        <end position="20"/>
    </location>
</feature>
<accession>A0A4U3KU18</accession>
<keyword evidence="1 3" id="KW-0378">Hydrolase</keyword>
<dbReference type="GO" id="GO:0005975">
    <property type="term" value="P:carbohydrate metabolic process"/>
    <property type="evidence" value="ECO:0007669"/>
    <property type="project" value="InterPro"/>
</dbReference>
<dbReference type="SUPFAM" id="SSF48208">
    <property type="entry name" value="Six-hairpin glycosidases"/>
    <property type="match status" value="1"/>
</dbReference>
<dbReference type="GO" id="GO:0016787">
    <property type="term" value="F:hydrolase activity"/>
    <property type="evidence" value="ECO:0007669"/>
    <property type="project" value="UniProtKB-KW"/>
</dbReference>
<dbReference type="Pfam" id="PF07470">
    <property type="entry name" value="Glyco_hydro_88"/>
    <property type="match status" value="1"/>
</dbReference>
<keyword evidence="2" id="KW-0732">Signal</keyword>
<evidence type="ECO:0000313" key="4">
    <source>
        <dbReference type="Proteomes" id="UP000305848"/>
    </source>
</evidence>
<protein>
    <submittedName>
        <fullName evidence="3">Glycoside hydrolase family 88 protein</fullName>
    </submittedName>
</protein>
<evidence type="ECO:0000313" key="3">
    <source>
        <dbReference type="EMBL" id="TKK65832.1"/>
    </source>
</evidence>
<dbReference type="PANTHER" id="PTHR33886:SF8">
    <property type="entry name" value="UNSATURATED RHAMNOGALACTURONAN HYDROLASE (EUROFUNG)"/>
    <property type="match status" value="1"/>
</dbReference>
<dbReference type="InterPro" id="IPR052043">
    <property type="entry name" value="PolySaccharide_Degr_Enz"/>
</dbReference>
<dbReference type="OrthoDB" id="6381507at2"/>
<organism evidence="3 4">
    <name type="scientific">Ilyomonas limi</name>
    <dbReference type="NCBI Taxonomy" id="2575867"/>
    <lineage>
        <taxon>Bacteria</taxon>
        <taxon>Pseudomonadati</taxon>
        <taxon>Bacteroidota</taxon>
        <taxon>Chitinophagia</taxon>
        <taxon>Chitinophagales</taxon>
        <taxon>Chitinophagaceae</taxon>
        <taxon>Ilyomonas</taxon>
    </lineage>
</organism>
<dbReference type="Gene3D" id="3.40.50.880">
    <property type="match status" value="1"/>
</dbReference>
<dbReference type="InterPro" id="IPR012341">
    <property type="entry name" value="6hp_glycosidase-like_sf"/>
</dbReference>
<feature type="chain" id="PRO_5020356137" evidence="2">
    <location>
        <begin position="21"/>
        <end position="641"/>
    </location>
</feature>